<feature type="compositionally biased region" description="Basic and acidic residues" evidence="5">
    <location>
        <begin position="265"/>
        <end position="276"/>
    </location>
</feature>
<evidence type="ECO:0000256" key="1">
    <source>
        <dbReference type="ARBA" id="ARBA00004496"/>
    </source>
</evidence>
<reference evidence="8" key="1">
    <citation type="submission" date="2014-11" db="EMBL/GenBank/DDBJ databases">
        <authorList>
            <person name="Geib S."/>
        </authorList>
    </citation>
    <scope>NUCLEOTIDE SEQUENCE</scope>
</reference>
<protein>
    <submittedName>
        <fullName evidence="8">Tudor domain-containing protein 5</fullName>
    </submittedName>
</protein>
<dbReference type="Pfam" id="PF12872">
    <property type="entry name" value="OST-HTH"/>
    <property type="match status" value="1"/>
</dbReference>
<dbReference type="PANTHER" id="PTHR22948:SF76">
    <property type="entry name" value="FI20010P1-RELATED"/>
    <property type="match status" value="1"/>
</dbReference>
<evidence type="ECO:0000256" key="3">
    <source>
        <dbReference type="ARBA" id="ARBA00022737"/>
    </source>
</evidence>
<dbReference type="PROSITE" id="PS51644">
    <property type="entry name" value="HTH_OST"/>
    <property type="match status" value="1"/>
</dbReference>
<dbReference type="InterPro" id="IPR035437">
    <property type="entry name" value="SNase_OB-fold_sf"/>
</dbReference>
<comment type="subcellular location">
    <subcellularLocation>
        <location evidence="1">Cytoplasm</location>
    </subcellularLocation>
</comment>
<dbReference type="Gene3D" id="3.30.420.610">
    <property type="entry name" value="LOTUS domain-like"/>
    <property type="match status" value="1"/>
</dbReference>
<feature type="domain" description="HTH OST-type" evidence="7">
    <location>
        <begin position="5"/>
        <end position="81"/>
    </location>
</feature>
<dbReference type="CDD" id="cd09972">
    <property type="entry name" value="LOTUS_TDRD_OSKAR"/>
    <property type="match status" value="1"/>
</dbReference>
<dbReference type="InterPro" id="IPR025605">
    <property type="entry name" value="OST-HTH/LOTUS_dom"/>
</dbReference>
<dbReference type="AlphaFoldDB" id="A0A0A1XE38"/>
<dbReference type="SMART" id="SM00333">
    <property type="entry name" value="TUDOR"/>
    <property type="match status" value="1"/>
</dbReference>
<evidence type="ECO:0000259" key="6">
    <source>
        <dbReference type="PROSITE" id="PS50304"/>
    </source>
</evidence>
<keyword evidence="3" id="KW-0677">Repeat</keyword>
<evidence type="ECO:0000313" key="8">
    <source>
        <dbReference type="EMBL" id="JAD08728.1"/>
    </source>
</evidence>
<dbReference type="Gene3D" id="2.40.50.90">
    <property type="match status" value="1"/>
</dbReference>
<dbReference type="GO" id="GO:0005737">
    <property type="term" value="C:cytoplasm"/>
    <property type="evidence" value="ECO:0007669"/>
    <property type="project" value="UniProtKB-SubCell"/>
</dbReference>
<feature type="domain" description="Tudor" evidence="6">
    <location>
        <begin position="404"/>
        <end position="461"/>
    </location>
</feature>
<evidence type="ECO:0000256" key="2">
    <source>
        <dbReference type="ARBA" id="ARBA00022490"/>
    </source>
</evidence>
<dbReference type="InterPro" id="IPR002999">
    <property type="entry name" value="Tudor"/>
</dbReference>
<dbReference type="InterPro" id="IPR050621">
    <property type="entry name" value="Tudor_domain_containing"/>
</dbReference>
<organism evidence="8">
    <name type="scientific">Zeugodacus cucurbitae</name>
    <name type="common">Melon fruit fly</name>
    <name type="synonym">Bactrocera cucurbitae</name>
    <dbReference type="NCBI Taxonomy" id="28588"/>
    <lineage>
        <taxon>Eukaryota</taxon>
        <taxon>Metazoa</taxon>
        <taxon>Ecdysozoa</taxon>
        <taxon>Arthropoda</taxon>
        <taxon>Hexapoda</taxon>
        <taxon>Insecta</taxon>
        <taxon>Pterygota</taxon>
        <taxon>Neoptera</taxon>
        <taxon>Endopterygota</taxon>
        <taxon>Diptera</taxon>
        <taxon>Brachycera</taxon>
        <taxon>Muscomorpha</taxon>
        <taxon>Tephritoidea</taxon>
        <taxon>Tephritidae</taxon>
        <taxon>Zeugodacus</taxon>
        <taxon>Zeugodacus</taxon>
    </lineage>
</organism>
<dbReference type="GO" id="GO:0030154">
    <property type="term" value="P:cell differentiation"/>
    <property type="evidence" value="ECO:0007669"/>
    <property type="project" value="UniProtKB-ARBA"/>
</dbReference>
<keyword evidence="4" id="KW-0221">Differentiation</keyword>
<dbReference type="Pfam" id="PF00567">
    <property type="entry name" value="TUDOR"/>
    <property type="match status" value="1"/>
</dbReference>
<evidence type="ECO:0000259" key="7">
    <source>
        <dbReference type="PROSITE" id="PS51644"/>
    </source>
</evidence>
<proteinExistence type="predicted"/>
<name>A0A0A1XE38_ZEUCU</name>
<dbReference type="InterPro" id="IPR041966">
    <property type="entry name" value="LOTUS-like"/>
</dbReference>
<keyword evidence="4" id="KW-0744">Spermatogenesis</keyword>
<dbReference type="PROSITE" id="PS50304">
    <property type="entry name" value="TUDOR"/>
    <property type="match status" value="1"/>
</dbReference>
<reference evidence="8" key="2">
    <citation type="journal article" date="2015" name="Gigascience">
        <title>Reconstructing a comprehensive transcriptome assembly of a white-pupal translocated strain of the pest fruit fly Bactrocera cucurbitae.</title>
        <authorList>
            <person name="Sim S.B."/>
            <person name="Calla B."/>
            <person name="Hall B."/>
            <person name="DeRego T."/>
            <person name="Geib S.M."/>
        </authorList>
    </citation>
    <scope>NUCLEOTIDE SEQUENCE</scope>
</reference>
<gene>
    <name evidence="8" type="primary">Tdrd5</name>
    <name evidence="8" type="ORF">g.31700</name>
</gene>
<accession>A0A0A1XE38</accession>
<feature type="region of interest" description="Disordered" evidence="5">
    <location>
        <begin position="259"/>
        <end position="281"/>
    </location>
</feature>
<dbReference type="Gene3D" id="2.30.30.140">
    <property type="match status" value="1"/>
</dbReference>
<evidence type="ECO:0000256" key="4">
    <source>
        <dbReference type="ARBA" id="ARBA00022871"/>
    </source>
</evidence>
<evidence type="ECO:0000256" key="5">
    <source>
        <dbReference type="SAM" id="MobiDB-lite"/>
    </source>
</evidence>
<dbReference type="SUPFAM" id="SSF63748">
    <property type="entry name" value="Tudor/PWWP/MBT"/>
    <property type="match status" value="1"/>
</dbReference>
<dbReference type="EMBL" id="GBXI01005564">
    <property type="protein sequence ID" value="JAD08728.1"/>
    <property type="molecule type" value="Transcribed_RNA"/>
</dbReference>
<dbReference type="PANTHER" id="PTHR22948">
    <property type="entry name" value="TUDOR DOMAIN CONTAINING PROTEIN"/>
    <property type="match status" value="1"/>
</dbReference>
<sequence length="552" mass="62843">MEIGYLQEIKAVIKSLVVSCPNAITIDELNRDYRSTEGQQIPYQKLGFQTLESFLRSIPDTVNVYGSGPIASVGIVLNQKSAHIHHMVCEQKKTRNRPKSAKHKIIPVRAFHSDKSHSTSRNVQLAYPKVSSDTLPSSNIRFSHFVSRCGPRNTVIKCQAIDVPSKLALKKFDKKPIEHINKLHITPQPLIKPVNKMPDQKVAVDEKENNKAIHKTHETIPVCHVKQTNAERTQSPQIKQDDVLMKIFGMCEVSEKGNPNISKNRTLENGETKDTVDNSTSKIEGDELSIHCDLKSLTLNNSPKRNHIDDIEEAVPAYAANNLVFRMDFPENTMTFGKKIASYKIPDNIRQGAIIGIFISEIHSPYKFWFHIFKKHHELDELMLQIERFYTSLETETFCIPSVCINPGQVCAARYKGLWHRAEILAPVIEDKAKVFFVDYGTVSNVPISKIKFLLNSFARLPMQAIRGSLSHICPKNYHWSPESIQYFLSLSSELMLYGQISEIDEKKRMLHMVLCDTNGTEVLQINRELVEKGYAFYDEQWLKSDKVNSSP</sequence>
<keyword evidence="2" id="KW-0963">Cytoplasm</keyword>
<dbReference type="GO" id="GO:0007283">
    <property type="term" value="P:spermatogenesis"/>
    <property type="evidence" value="ECO:0007669"/>
    <property type="project" value="UniProtKB-KW"/>
</dbReference>